<organism evidence="3 4">
    <name type="scientific">Lutibacter profundi</name>
    <dbReference type="NCBI Taxonomy" id="1622118"/>
    <lineage>
        <taxon>Bacteria</taxon>
        <taxon>Pseudomonadati</taxon>
        <taxon>Bacteroidota</taxon>
        <taxon>Flavobacteriia</taxon>
        <taxon>Flavobacteriales</taxon>
        <taxon>Flavobacteriaceae</taxon>
        <taxon>Lutibacter</taxon>
    </lineage>
</organism>
<dbReference type="InterPro" id="IPR013766">
    <property type="entry name" value="Thioredoxin_domain"/>
</dbReference>
<sequence length="144" mass="16489">MTKNIIIILVFLLTITTINAQEWLSDFETAKEIATAKNKNIVLVFQGSDWCAPCIKLDKEIWSTKEFKNYAAANFVLLKVDFPRKNKNKLDPIQQKKNNSLMEKYDKNGFFPYVAVLDKNGNVLGSTGYKKMKPAEYIKLLASF</sequence>
<evidence type="ECO:0000313" key="3">
    <source>
        <dbReference type="EMBL" id="AMC11752.1"/>
    </source>
</evidence>
<dbReference type="Proteomes" id="UP000059672">
    <property type="component" value="Chromosome"/>
</dbReference>
<dbReference type="PANTHER" id="PTHR15337:SF11">
    <property type="entry name" value="THIOREDOXIN DOMAIN-CONTAINING PROTEIN"/>
    <property type="match status" value="1"/>
</dbReference>
<gene>
    <name evidence="3" type="ORF">Lupro_10935</name>
</gene>
<dbReference type="PROSITE" id="PS51352">
    <property type="entry name" value="THIOREDOXIN_2"/>
    <property type="match status" value="1"/>
</dbReference>
<dbReference type="PANTHER" id="PTHR15337">
    <property type="entry name" value="ANTERIOR GRADIENT PROTEIN-RELATED"/>
    <property type="match status" value="1"/>
</dbReference>
<dbReference type="SUPFAM" id="SSF52833">
    <property type="entry name" value="Thioredoxin-like"/>
    <property type="match status" value="1"/>
</dbReference>
<dbReference type="GO" id="GO:0016853">
    <property type="term" value="F:isomerase activity"/>
    <property type="evidence" value="ECO:0007669"/>
    <property type="project" value="UniProtKB-KW"/>
</dbReference>
<keyword evidence="1" id="KW-0732">Signal</keyword>
<name>A0A109RPC2_9FLAO</name>
<accession>A0A109RPC2</accession>
<dbReference type="KEGG" id="lut:Lupro_10935"/>
<keyword evidence="3" id="KW-0413">Isomerase</keyword>
<reference evidence="3 4" key="2">
    <citation type="journal article" date="2016" name="Int. J. Syst. Evol. Microbiol.">
        <title>Lutibacter profundi sp. nov., isolated from a deep-sea hydrothermal system on the Arctic Mid-Ocean Ridge and emended description of the genus Lutibacter.</title>
        <authorList>
            <person name="Le Moine Bauer S."/>
            <person name="Roalkvam I."/>
            <person name="Steen I.H."/>
            <person name="Dahle H."/>
        </authorList>
    </citation>
    <scope>NUCLEOTIDE SEQUENCE [LARGE SCALE GENOMIC DNA]</scope>
    <source>
        <strain evidence="3 4">LP1</strain>
    </source>
</reference>
<protein>
    <submittedName>
        <fullName evidence="3">Thiol-disulfide isomerase</fullName>
    </submittedName>
</protein>
<dbReference type="Pfam" id="PF13899">
    <property type="entry name" value="Thioredoxin_7"/>
    <property type="match status" value="1"/>
</dbReference>
<dbReference type="STRING" id="1622118.Lupro_10935"/>
<dbReference type="OrthoDB" id="981626at2"/>
<evidence type="ECO:0000256" key="1">
    <source>
        <dbReference type="ARBA" id="ARBA00022729"/>
    </source>
</evidence>
<feature type="domain" description="Thioredoxin" evidence="2">
    <location>
        <begin position="2"/>
        <end position="144"/>
    </location>
</feature>
<dbReference type="EMBL" id="CP013355">
    <property type="protein sequence ID" value="AMC11752.1"/>
    <property type="molecule type" value="Genomic_DNA"/>
</dbReference>
<dbReference type="PATRIC" id="fig|1622118.3.peg.2249"/>
<dbReference type="Gene3D" id="3.40.30.10">
    <property type="entry name" value="Glutaredoxin"/>
    <property type="match status" value="1"/>
</dbReference>
<dbReference type="AlphaFoldDB" id="A0A109RPC2"/>
<dbReference type="InterPro" id="IPR051099">
    <property type="entry name" value="AGR/TXD"/>
</dbReference>
<proteinExistence type="predicted"/>
<evidence type="ECO:0000313" key="4">
    <source>
        <dbReference type="Proteomes" id="UP000059672"/>
    </source>
</evidence>
<keyword evidence="4" id="KW-1185">Reference proteome</keyword>
<dbReference type="InterPro" id="IPR036249">
    <property type="entry name" value="Thioredoxin-like_sf"/>
</dbReference>
<evidence type="ECO:0000259" key="2">
    <source>
        <dbReference type="PROSITE" id="PS51352"/>
    </source>
</evidence>
<reference evidence="4" key="1">
    <citation type="submission" date="2015-12" db="EMBL/GenBank/DDBJ databases">
        <title>Complete genome sequence of Lutibacter profundus strain LP1.</title>
        <authorList>
            <person name="Wissuwa J."/>
            <person name="Le Moine Bauer S."/>
            <person name="Stokke R."/>
            <person name="Dahle H."/>
            <person name="Steen I.H."/>
        </authorList>
    </citation>
    <scope>NUCLEOTIDE SEQUENCE [LARGE SCALE GENOMIC DNA]</scope>
    <source>
        <strain evidence="4">LP1</strain>
    </source>
</reference>
<dbReference type="RefSeq" id="WP_068210123.1">
    <property type="nucleotide sequence ID" value="NZ_CP013355.1"/>
</dbReference>